<evidence type="ECO:0000313" key="3">
    <source>
        <dbReference type="Proteomes" id="UP001527925"/>
    </source>
</evidence>
<comment type="caution">
    <text evidence="2">The sequence shown here is derived from an EMBL/GenBank/DDBJ whole genome shotgun (WGS) entry which is preliminary data.</text>
</comment>
<dbReference type="EMBL" id="JADGIZ020000001">
    <property type="protein sequence ID" value="KAL2920255.1"/>
    <property type="molecule type" value="Genomic_DNA"/>
</dbReference>
<accession>A0ABR4NL47</accession>
<reference evidence="2 3" key="1">
    <citation type="submission" date="2023-09" db="EMBL/GenBank/DDBJ databases">
        <title>Pangenome analysis of Batrachochytrium dendrobatidis and related Chytrids.</title>
        <authorList>
            <person name="Yacoub M.N."/>
            <person name="Stajich J.E."/>
            <person name="James T.Y."/>
        </authorList>
    </citation>
    <scope>NUCLEOTIDE SEQUENCE [LARGE SCALE GENOMIC DNA]</scope>
    <source>
        <strain evidence="2 3">JEL0888</strain>
    </source>
</reference>
<keyword evidence="3" id="KW-1185">Reference proteome</keyword>
<name>A0ABR4NL47_9FUNG</name>
<evidence type="ECO:0000313" key="2">
    <source>
        <dbReference type="EMBL" id="KAL2920255.1"/>
    </source>
</evidence>
<proteinExistence type="predicted"/>
<sequence length="283" mass="30108">MLSPAQPHAALPYYPHLMLPHAASRDSLLLPAAGSDMTFVVDVDERSPLLLHATPGSRLHISKMLLAQQMLEREKILHRRRIVAISALVILAVIAIALLSLCVQPLASVAVAGVANIVASPDLFQFDLRLAGSNFNIIPIDVAQADLDVYASADIPRSLADAAPQNPSQPAPPHPAAAPAAAAPSAAALGPELLGHVRRVNSSVVFPLLANAHDLHATITIVDPSNTLGKLIYLHYPYTLIVRGQLQYATLFSLTRYAIPVCSIHVVDGPNSVRPLPCDALKL</sequence>
<keyword evidence="1" id="KW-0812">Transmembrane</keyword>
<organism evidence="2 3">
    <name type="scientific">Polyrhizophydium stewartii</name>
    <dbReference type="NCBI Taxonomy" id="2732419"/>
    <lineage>
        <taxon>Eukaryota</taxon>
        <taxon>Fungi</taxon>
        <taxon>Fungi incertae sedis</taxon>
        <taxon>Chytridiomycota</taxon>
        <taxon>Chytridiomycota incertae sedis</taxon>
        <taxon>Chytridiomycetes</taxon>
        <taxon>Rhizophydiales</taxon>
        <taxon>Rhizophydiales incertae sedis</taxon>
        <taxon>Polyrhizophydium</taxon>
    </lineage>
</organism>
<keyword evidence="1" id="KW-1133">Transmembrane helix</keyword>
<evidence type="ECO:0000256" key="1">
    <source>
        <dbReference type="SAM" id="Phobius"/>
    </source>
</evidence>
<protein>
    <recommendedName>
        <fullName evidence="4">Late embryogenesis abundant protein LEA-2 subgroup domain-containing protein</fullName>
    </recommendedName>
</protein>
<dbReference type="Proteomes" id="UP001527925">
    <property type="component" value="Unassembled WGS sequence"/>
</dbReference>
<feature type="transmembrane region" description="Helical" evidence="1">
    <location>
        <begin position="82"/>
        <end position="101"/>
    </location>
</feature>
<keyword evidence="1" id="KW-0472">Membrane</keyword>
<gene>
    <name evidence="2" type="ORF">HK105_200324</name>
</gene>
<dbReference type="InterPro" id="IPR024260">
    <property type="entry name" value="Vac7"/>
</dbReference>
<evidence type="ECO:0008006" key="4">
    <source>
        <dbReference type="Google" id="ProtNLM"/>
    </source>
</evidence>
<dbReference type="Pfam" id="PF12751">
    <property type="entry name" value="Vac7"/>
    <property type="match status" value="1"/>
</dbReference>